<keyword evidence="3" id="KW-0238">DNA-binding</keyword>
<evidence type="ECO:0000259" key="5">
    <source>
        <dbReference type="PROSITE" id="PS50931"/>
    </source>
</evidence>
<feature type="domain" description="HTH lysR-type" evidence="5">
    <location>
        <begin position="1"/>
        <end position="58"/>
    </location>
</feature>
<evidence type="ECO:0000313" key="7">
    <source>
        <dbReference type="Proteomes" id="UP000823631"/>
    </source>
</evidence>
<dbReference type="Gene3D" id="3.40.190.290">
    <property type="match status" value="1"/>
</dbReference>
<dbReference type="GO" id="GO:0003700">
    <property type="term" value="F:DNA-binding transcription factor activity"/>
    <property type="evidence" value="ECO:0007669"/>
    <property type="project" value="InterPro"/>
</dbReference>
<protein>
    <submittedName>
        <fullName evidence="6">LysR family transcriptional regulator</fullName>
    </submittedName>
</protein>
<dbReference type="InterPro" id="IPR036388">
    <property type="entry name" value="WH-like_DNA-bd_sf"/>
</dbReference>
<dbReference type="InterPro" id="IPR000847">
    <property type="entry name" value="LysR_HTH_N"/>
</dbReference>
<dbReference type="FunFam" id="1.10.10.10:FF:000001">
    <property type="entry name" value="LysR family transcriptional regulator"/>
    <property type="match status" value="1"/>
</dbReference>
<evidence type="ECO:0000256" key="1">
    <source>
        <dbReference type="ARBA" id="ARBA00009437"/>
    </source>
</evidence>
<dbReference type="Pfam" id="PF00126">
    <property type="entry name" value="HTH_1"/>
    <property type="match status" value="1"/>
</dbReference>
<dbReference type="InterPro" id="IPR036390">
    <property type="entry name" value="WH_DNA-bd_sf"/>
</dbReference>
<dbReference type="PANTHER" id="PTHR30419:SF8">
    <property type="entry name" value="NITROGEN ASSIMILATION TRANSCRIPTIONAL ACTIVATOR-RELATED"/>
    <property type="match status" value="1"/>
</dbReference>
<dbReference type="Proteomes" id="UP000823631">
    <property type="component" value="Unassembled WGS sequence"/>
</dbReference>
<evidence type="ECO:0000256" key="3">
    <source>
        <dbReference type="ARBA" id="ARBA00023125"/>
    </source>
</evidence>
<dbReference type="SUPFAM" id="SSF46785">
    <property type="entry name" value="Winged helix' DNA-binding domain"/>
    <property type="match status" value="1"/>
</dbReference>
<comment type="caution">
    <text evidence="6">The sequence shown here is derived from an EMBL/GenBank/DDBJ whole genome shotgun (WGS) entry which is preliminary data.</text>
</comment>
<dbReference type="AlphaFoldDB" id="A0A9D9DB99"/>
<dbReference type="PROSITE" id="PS50931">
    <property type="entry name" value="HTH_LYSR"/>
    <property type="match status" value="1"/>
</dbReference>
<organism evidence="6 7">
    <name type="scientific">Candidatus Avisuccinivibrio stercorigallinarum</name>
    <dbReference type="NCBI Taxonomy" id="2840704"/>
    <lineage>
        <taxon>Bacteria</taxon>
        <taxon>Pseudomonadati</taxon>
        <taxon>Pseudomonadota</taxon>
        <taxon>Gammaproteobacteria</taxon>
        <taxon>Aeromonadales</taxon>
        <taxon>Succinivibrionaceae</taxon>
        <taxon>Succinivibrionaceae incertae sedis</taxon>
        <taxon>Candidatus Avisuccinivibrio</taxon>
    </lineage>
</organism>
<dbReference type="InterPro" id="IPR050950">
    <property type="entry name" value="HTH-type_LysR_regulators"/>
</dbReference>
<dbReference type="Pfam" id="PF03466">
    <property type="entry name" value="LysR_substrate"/>
    <property type="match status" value="1"/>
</dbReference>
<dbReference type="PRINTS" id="PR00039">
    <property type="entry name" value="HTHLYSR"/>
</dbReference>
<dbReference type="GO" id="GO:0003677">
    <property type="term" value="F:DNA binding"/>
    <property type="evidence" value="ECO:0007669"/>
    <property type="project" value="UniProtKB-KW"/>
</dbReference>
<name>A0A9D9DB99_9GAMM</name>
<gene>
    <name evidence="6" type="ORF">IAB19_06030</name>
</gene>
<dbReference type="Gene3D" id="1.10.10.10">
    <property type="entry name" value="Winged helix-like DNA-binding domain superfamily/Winged helix DNA-binding domain"/>
    <property type="match status" value="1"/>
</dbReference>
<dbReference type="CDD" id="cd05466">
    <property type="entry name" value="PBP2_LTTR_substrate"/>
    <property type="match status" value="1"/>
</dbReference>
<comment type="similarity">
    <text evidence="1">Belongs to the LysR transcriptional regulatory family.</text>
</comment>
<proteinExistence type="inferred from homology"/>
<accession>A0A9D9DB99</accession>
<evidence type="ECO:0000256" key="4">
    <source>
        <dbReference type="ARBA" id="ARBA00023163"/>
    </source>
</evidence>
<dbReference type="SUPFAM" id="SSF53850">
    <property type="entry name" value="Periplasmic binding protein-like II"/>
    <property type="match status" value="1"/>
</dbReference>
<dbReference type="PANTHER" id="PTHR30419">
    <property type="entry name" value="HTH-TYPE TRANSCRIPTIONAL REGULATOR YBHD"/>
    <property type="match status" value="1"/>
</dbReference>
<keyword evidence="2" id="KW-0805">Transcription regulation</keyword>
<dbReference type="EMBL" id="JADINH010000128">
    <property type="protein sequence ID" value="MBO8415918.1"/>
    <property type="molecule type" value="Genomic_DNA"/>
</dbReference>
<dbReference type="InterPro" id="IPR005119">
    <property type="entry name" value="LysR_subst-bd"/>
</dbReference>
<dbReference type="GO" id="GO:0005829">
    <property type="term" value="C:cytosol"/>
    <property type="evidence" value="ECO:0007669"/>
    <property type="project" value="TreeGrafter"/>
</dbReference>
<evidence type="ECO:0000313" key="6">
    <source>
        <dbReference type="EMBL" id="MBO8415918.1"/>
    </source>
</evidence>
<keyword evidence="4" id="KW-0804">Transcription</keyword>
<sequence length="292" mass="32215">MELRTLTLFLAVAQELSITKAAARMYISQPALTRRIHALEDECGSALFVRTRHGLILTEAGLLLQARAQEMLEFADKTLKDLRGSKEKLQGTIAVGMGELKASRRLCACLAAFCRENPEVNFEIFTAIADDARLRLERGTLDFALMLRPVPQDAYHSVDLSDDEELVVLLREDDPLSQHESLTVSELKGRKLILPSREAVRSELSAFYEDEVFSSRAQLSNLSANAALMVQQGAGLAVVCKDDYSYTGVPEITVRPLSPAIFLGTALVWKRGGVRSKAARAFIDFLHAHPAS</sequence>
<evidence type="ECO:0000256" key="2">
    <source>
        <dbReference type="ARBA" id="ARBA00023015"/>
    </source>
</evidence>
<reference evidence="6" key="2">
    <citation type="journal article" date="2021" name="PeerJ">
        <title>Extensive microbial diversity within the chicken gut microbiome revealed by metagenomics and culture.</title>
        <authorList>
            <person name="Gilroy R."/>
            <person name="Ravi A."/>
            <person name="Getino M."/>
            <person name="Pursley I."/>
            <person name="Horton D.L."/>
            <person name="Alikhan N.F."/>
            <person name="Baker D."/>
            <person name="Gharbi K."/>
            <person name="Hall N."/>
            <person name="Watson M."/>
            <person name="Adriaenssens E.M."/>
            <person name="Foster-Nyarko E."/>
            <person name="Jarju S."/>
            <person name="Secka A."/>
            <person name="Antonio M."/>
            <person name="Oren A."/>
            <person name="Chaudhuri R.R."/>
            <person name="La Ragione R."/>
            <person name="Hildebrand F."/>
            <person name="Pallen M.J."/>
        </authorList>
    </citation>
    <scope>NUCLEOTIDE SEQUENCE</scope>
    <source>
        <strain evidence="6">17213</strain>
    </source>
</reference>
<reference evidence="6" key="1">
    <citation type="submission" date="2020-10" db="EMBL/GenBank/DDBJ databases">
        <authorList>
            <person name="Gilroy R."/>
        </authorList>
    </citation>
    <scope>NUCLEOTIDE SEQUENCE</scope>
    <source>
        <strain evidence="6">17213</strain>
    </source>
</reference>